<dbReference type="NCBIfam" id="TIGR03919">
    <property type="entry name" value="T7SS_EccB"/>
    <property type="match status" value="1"/>
</dbReference>
<evidence type="ECO:0000313" key="13">
    <source>
        <dbReference type="Proteomes" id="UP000233786"/>
    </source>
</evidence>
<keyword evidence="5" id="KW-0547">Nucleotide-binding</keyword>
<organism evidence="12 13">
    <name type="scientific">Saccharopolyspora spinosa</name>
    <dbReference type="NCBI Taxonomy" id="60894"/>
    <lineage>
        <taxon>Bacteria</taxon>
        <taxon>Bacillati</taxon>
        <taxon>Actinomycetota</taxon>
        <taxon>Actinomycetes</taxon>
        <taxon>Pseudonocardiales</taxon>
        <taxon>Pseudonocardiaceae</taxon>
        <taxon>Saccharopolyspora</taxon>
    </lineage>
</organism>
<comment type="similarity">
    <text evidence="2">Belongs to the EccB family.</text>
</comment>
<dbReference type="Gene3D" id="2.40.50.910">
    <property type="entry name" value="Type VII secretion system EccB, repeat 3 domain"/>
    <property type="match status" value="1"/>
</dbReference>
<dbReference type="Pfam" id="PF05108">
    <property type="entry name" value="T7SS_ESX1_EccB"/>
    <property type="match status" value="1"/>
</dbReference>
<gene>
    <name evidence="12" type="ORF">A8926_0358</name>
</gene>
<evidence type="ECO:0000256" key="6">
    <source>
        <dbReference type="ARBA" id="ARBA00022801"/>
    </source>
</evidence>
<evidence type="ECO:0000256" key="4">
    <source>
        <dbReference type="ARBA" id="ARBA00022692"/>
    </source>
</evidence>
<protein>
    <submittedName>
        <fullName evidence="12">Type VII secretion protein EccB</fullName>
    </submittedName>
</protein>
<evidence type="ECO:0000256" key="5">
    <source>
        <dbReference type="ARBA" id="ARBA00022741"/>
    </source>
</evidence>
<dbReference type="GO" id="GO:0005524">
    <property type="term" value="F:ATP binding"/>
    <property type="evidence" value="ECO:0007669"/>
    <property type="project" value="UniProtKB-KW"/>
</dbReference>
<name>A0A2N3XQA8_SACSN</name>
<comment type="subcellular location">
    <subcellularLocation>
        <location evidence="1">Cell membrane</location>
        <topology evidence="1">Single-pass membrane protein</topology>
    </subcellularLocation>
</comment>
<dbReference type="GO" id="GO:0016787">
    <property type="term" value="F:hydrolase activity"/>
    <property type="evidence" value="ECO:0007669"/>
    <property type="project" value="UniProtKB-KW"/>
</dbReference>
<keyword evidence="9 11" id="KW-0472">Membrane</keyword>
<sequence length="531" mass="55989">MASTPTTKSQVQAYRFVLRRMESALVRKDAVMLHDPMGSHKRATVAGAVLAAVGMIGFLVWGLFGGKGNVPEPGSIVIAQETGNVFVVTSDQQAQKRLIPMLNMASAKLLVMAQGGGQGGGPVEPTRVKQAALADFPRGALTGMVNAPTFLPDAKNPAEASWAICDVGQVRDTLSDAKVEAATKVETTVIGGDGNHGTEIEPNQSLYVKDQTSKEEYLIYRVKDLPGRQHTHAVKSKISMTETTIMDIFRLRGATPRTISTNMLNSIPEVPALQAPTIPGDGQQLQSYMTRYKVGDVVKRTVPGQPDQFFLLLQNGKQEINEGAAAVLHASKTNSQDVPNATGAVTDAPQADPSEQINLSNFPMAVPTPVTFQQSDTSCLSWKNLNGDQNITVTLHKGSPTAKAPVKLAQFDAAGPNVDYFYMPPGKAAVVRGASNEAGADSGPIFLVSDQGVQYGIKDVATAQGLGVIGGAGDIKAGPSWLMRTLPKGDFLDPANASLTYDSVPVGPGGVNRPPQNPQQQQQAGAAQSGS</sequence>
<dbReference type="PANTHER" id="PTHR40765:SF2">
    <property type="entry name" value="ESX-2 SECRETION SYSTEM ATPASE ECCB2"/>
    <property type="match status" value="1"/>
</dbReference>
<dbReference type="Gene3D" id="3.30.2390.20">
    <property type="entry name" value="Type VII secretion system EccB, repeat 1 domain"/>
    <property type="match status" value="1"/>
</dbReference>
<dbReference type="GO" id="GO:0005576">
    <property type="term" value="C:extracellular region"/>
    <property type="evidence" value="ECO:0007669"/>
    <property type="project" value="TreeGrafter"/>
</dbReference>
<evidence type="ECO:0000256" key="2">
    <source>
        <dbReference type="ARBA" id="ARBA00008149"/>
    </source>
</evidence>
<dbReference type="InterPro" id="IPR007795">
    <property type="entry name" value="T7SS_EccB"/>
</dbReference>
<dbReference type="GO" id="GO:0005886">
    <property type="term" value="C:plasma membrane"/>
    <property type="evidence" value="ECO:0007669"/>
    <property type="project" value="UniProtKB-SubCell"/>
</dbReference>
<feature type="region of interest" description="Disordered" evidence="10">
    <location>
        <begin position="503"/>
        <end position="531"/>
    </location>
</feature>
<keyword evidence="7" id="KW-0067">ATP-binding</keyword>
<keyword evidence="4 11" id="KW-0812">Transmembrane</keyword>
<proteinExistence type="inferred from homology"/>
<dbReference type="Proteomes" id="UP000233786">
    <property type="component" value="Unassembled WGS sequence"/>
</dbReference>
<evidence type="ECO:0000256" key="7">
    <source>
        <dbReference type="ARBA" id="ARBA00022840"/>
    </source>
</evidence>
<dbReference type="InterPro" id="IPR044857">
    <property type="entry name" value="T7SS_EccB_R1"/>
</dbReference>
<comment type="caution">
    <text evidence="12">The sequence shown here is derived from an EMBL/GenBank/DDBJ whole genome shotgun (WGS) entry which is preliminary data.</text>
</comment>
<dbReference type="InterPro" id="IPR042485">
    <property type="entry name" value="T7SS_EccB_R3"/>
</dbReference>
<evidence type="ECO:0000256" key="8">
    <source>
        <dbReference type="ARBA" id="ARBA00022989"/>
    </source>
</evidence>
<dbReference type="OrthoDB" id="3847604at2"/>
<keyword evidence="13" id="KW-1185">Reference proteome</keyword>
<feature type="transmembrane region" description="Helical" evidence="11">
    <location>
        <begin position="43"/>
        <end position="64"/>
    </location>
</feature>
<evidence type="ECO:0000256" key="11">
    <source>
        <dbReference type="SAM" id="Phobius"/>
    </source>
</evidence>
<accession>A0A2N3XQA8</accession>
<dbReference type="STRING" id="994479.GCA_000194155_07539"/>
<keyword evidence="3" id="KW-1003">Cell membrane</keyword>
<evidence type="ECO:0000256" key="3">
    <source>
        <dbReference type="ARBA" id="ARBA00022475"/>
    </source>
</evidence>
<evidence type="ECO:0000256" key="1">
    <source>
        <dbReference type="ARBA" id="ARBA00004162"/>
    </source>
</evidence>
<evidence type="ECO:0000256" key="10">
    <source>
        <dbReference type="SAM" id="MobiDB-lite"/>
    </source>
</evidence>
<dbReference type="PANTHER" id="PTHR40765">
    <property type="entry name" value="ESX-2 SECRETION SYSTEM ATPASE ECCB2"/>
    <property type="match status" value="1"/>
</dbReference>
<keyword evidence="6" id="KW-0378">Hydrolase</keyword>
<evidence type="ECO:0000313" key="12">
    <source>
        <dbReference type="EMBL" id="PKW12866.1"/>
    </source>
</evidence>
<dbReference type="AlphaFoldDB" id="A0A2N3XQA8"/>
<keyword evidence="8 11" id="KW-1133">Transmembrane helix</keyword>
<reference evidence="12" key="1">
    <citation type="submission" date="2017-12" db="EMBL/GenBank/DDBJ databases">
        <title>Sequencing the genomes of 1000 Actinobacteria strains.</title>
        <authorList>
            <person name="Klenk H.-P."/>
        </authorList>
    </citation>
    <scope>NUCLEOTIDE SEQUENCE [LARGE SCALE GENOMIC DNA]</scope>
    <source>
        <strain evidence="12">DSM 44228</strain>
    </source>
</reference>
<dbReference type="RefSeq" id="WP_083822355.1">
    <property type="nucleotide sequence ID" value="NZ_CP061007.1"/>
</dbReference>
<dbReference type="EMBL" id="PJNB01000001">
    <property type="protein sequence ID" value="PKW12866.1"/>
    <property type="molecule type" value="Genomic_DNA"/>
</dbReference>
<evidence type="ECO:0000256" key="9">
    <source>
        <dbReference type="ARBA" id="ARBA00023136"/>
    </source>
</evidence>